<reference evidence="2" key="3">
    <citation type="journal article" date="2017" name="Nature">
        <title>Genome sequence of the progenitor of the wheat D genome Aegilops tauschii.</title>
        <authorList>
            <person name="Luo M.C."/>
            <person name="Gu Y.Q."/>
            <person name="Puiu D."/>
            <person name="Wang H."/>
            <person name="Twardziok S.O."/>
            <person name="Deal K.R."/>
            <person name="Huo N."/>
            <person name="Zhu T."/>
            <person name="Wang L."/>
            <person name="Wang Y."/>
            <person name="McGuire P.E."/>
            <person name="Liu S."/>
            <person name="Long H."/>
            <person name="Ramasamy R.K."/>
            <person name="Rodriguez J.C."/>
            <person name="Van S.L."/>
            <person name="Yuan L."/>
            <person name="Wang Z."/>
            <person name="Xia Z."/>
            <person name="Xiao L."/>
            <person name="Anderson O.D."/>
            <person name="Ouyang S."/>
            <person name="Liang Y."/>
            <person name="Zimin A.V."/>
            <person name="Pertea G."/>
            <person name="Qi P."/>
            <person name="Bennetzen J.L."/>
            <person name="Dai X."/>
            <person name="Dawson M.W."/>
            <person name="Muller H.G."/>
            <person name="Kugler K."/>
            <person name="Rivarola-Duarte L."/>
            <person name="Spannagl M."/>
            <person name="Mayer K.F.X."/>
            <person name="Lu F.H."/>
            <person name="Bevan M.W."/>
            <person name="Leroy P."/>
            <person name="Li P."/>
            <person name="You F.M."/>
            <person name="Sun Q."/>
            <person name="Liu Z."/>
            <person name="Lyons E."/>
            <person name="Wicker T."/>
            <person name="Salzberg S.L."/>
            <person name="Devos K.M."/>
            <person name="Dvorak J."/>
        </authorList>
    </citation>
    <scope>NUCLEOTIDE SEQUENCE [LARGE SCALE GENOMIC DNA]</scope>
    <source>
        <strain evidence="2">cv. AL8/78</strain>
    </source>
</reference>
<dbReference type="Proteomes" id="UP000015105">
    <property type="component" value="Chromosome 2D"/>
</dbReference>
<reference evidence="3" key="2">
    <citation type="journal article" date="2017" name="Nat. Plants">
        <title>The Aegilops tauschii genome reveals multiple impacts of transposons.</title>
        <authorList>
            <person name="Zhao G."/>
            <person name="Zou C."/>
            <person name="Li K."/>
            <person name="Wang K."/>
            <person name="Li T."/>
            <person name="Gao L."/>
            <person name="Zhang X."/>
            <person name="Wang H."/>
            <person name="Yang Z."/>
            <person name="Liu X."/>
            <person name="Jiang W."/>
            <person name="Mao L."/>
            <person name="Kong X."/>
            <person name="Jiao Y."/>
            <person name="Jia J."/>
        </authorList>
    </citation>
    <scope>NUCLEOTIDE SEQUENCE [LARGE SCALE GENOMIC DNA]</scope>
    <source>
        <strain evidence="3">cv. AL8/78</strain>
    </source>
</reference>
<feature type="compositionally biased region" description="Polar residues" evidence="1">
    <location>
        <begin position="1"/>
        <end position="33"/>
    </location>
</feature>
<reference evidence="2" key="4">
    <citation type="submission" date="2019-03" db="UniProtKB">
        <authorList>
            <consortium name="EnsemblPlants"/>
        </authorList>
    </citation>
    <scope>IDENTIFICATION</scope>
</reference>
<keyword evidence="3" id="KW-1185">Reference proteome</keyword>
<evidence type="ECO:0000313" key="3">
    <source>
        <dbReference type="Proteomes" id="UP000015105"/>
    </source>
</evidence>
<feature type="compositionally biased region" description="Basic and acidic residues" evidence="1">
    <location>
        <begin position="88"/>
        <end position="97"/>
    </location>
</feature>
<reference evidence="2" key="5">
    <citation type="journal article" date="2021" name="G3 (Bethesda)">
        <title>Aegilops tauschii genome assembly Aet v5.0 features greater sequence contiguity and improved annotation.</title>
        <authorList>
            <person name="Wang L."/>
            <person name="Zhu T."/>
            <person name="Rodriguez J.C."/>
            <person name="Deal K.R."/>
            <person name="Dubcovsky J."/>
            <person name="McGuire P.E."/>
            <person name="Lux T."/>
            <person name="Spannagl M."/>
            <person name="Mayer K.F.X."/>
            <person name="Baldrich P."/>
            <person name="Meyers B.C."/>
            <person name="Huo N."/>
            <person name="Gu Y.Q."/>
            <person name="Zhou H."/>
            <person name="Devos K.M."/>
            <person name="Bennetzen J.L."/>
            <person name="Unver T."/>
            <person name="Budak H."/>
            <person name="Gulick P.J."/>
            <person name="Galiba G."/>
            <person name="Kalapos B."/>
            <person name="Nelson D.R."/>
            <person name="Li P."/>
            <person name="You F.M."/>
            <person name="Luo M.C."/>
            <person name="Dvorak J."/>
        </authorList>
    </citation>
    <scope>NUCLEOTIDE SEQUENCE [LARGE SCALE GENOMIC DNA]</scope>
    <source>
        <strain evidence="2">cv. AL8/78</strain>
    </source>
</reference>
<accession>A0A453AV67</accession>
<feature type="region of interest" description="Disordered" evidence="1">
    <location>
        <begin position="1"/>
        <end position="54"/>
    </location>
</feature>
<protein>
    <submittedName>
        <fullName evidence="2">Uncharacterized protein</fullName>
    </submittedName>
</protein>
<organism evidence="2 3">
    <name type="scientific">Aegilops tauschii subsp. strangulata</name>
    <name type="common">Goatgrass</name>
    <dbReference type="NCBI Taxonomy" id="200361"/>
    <lineage>
        <taxon>Eukaryota</taxon>
        <taxon>Viridiplantae</taxon>
        <taxon>Streptophyta</taxon>
        <taxon>Embryophyta</taxon>
        <taxon>Tracheophyta</taxon>
        <taxon>Spermatophyta</taxon>
        <taxon>Magnoliopsida</taxon>
        <taxon>Liliopsida</taxon>
        <taxon>Poales</taxon>
        <taxon>Poaceae</taxon>
        <taxon>BOP clade</taxon>
        <taxon>Pooideae</taxon>
        <taxon>Triticodae</taxon>
        <taxon>Triticeae</taxon>
        <taxon>Triticinae</taxon>
        <taxon>Aegilops</taxon>
    </lineage>
</organism>
<evidence type="ECO:0000313" key="2">
    <source>
        <dbReference type="EnsemblPlants" id="AET2Gv20269400.5"/>
    </source>
</evidence>
<name>A0A453AV67_AEGTS</name>
<reference evidence="3" key="1">
    <citation type="journal article" date="2014" name="Science">
        <title>Ancient hybridizations among the ancestral genomes of bread wheat.</title>
        <authorList>
            <consortium name="International Wheat Genome Sequencing Consortium,"/>
            <person name="Marcussen T."/>
            <person name="Sandve S.R."/>
            <person name="Heier L."/>
            <person name="Spannagl M."/>
            <person name="Pfeifer M."/>
            <person name="Jakobsen K.S."/>
            <person name="Wulff B.B."/>
            <person name="Steuernagel B."/>
            <person name="Mayer K.F."/>
            <person name="Olsen O.A."/>
        </authorList>
    </citation>
    <scope>NUCLEOTIDE SEQUENCE [LARGE SCALE GENOMIC DNA]</scope>
    <source>
        <strain evidence="3">cv. AL8/78</strain>
    </source>
</reference>
<dbReference type="Gramene" id="AET2Gv20269400.5">
    <property type="protein sequence ID" value="AET2Gv20269400.5"/>
    <property type="gene ID" value="AET2Gv20269400"/>
</dbReference>
<dbReference type="AlphaFoldDB" id="A0A453AV67"/>
<evidence type="ECO:0000256" key="1">
    <source>
        <dbReference type="SAM" id="MobiDB-lite"/>
    </source>
</evidence>
<sequence>MPSSLHYQRVGSSTESRSNRTKQPFSLPSSLCFSESNRSQNTRRNQSRFFTPASDQTQAIDPLCYYYVPCHADTAKSRAAAGRRARHGHGDGEREEAGEAAQRRPRRALER</sequence>
<feature type="region of interest" description="Disordered" evidence="1">
    <location>
        <begin position="76"/>
        <end position="111"/>
    </location>
</feature>
<proteinExistence type="predicted"/>
<feature type="compositionally biased region" description="Low complexity" evidence="1">
    <location>
        <begin position="34"/>
        <end position="48"/>
    </location>
</feature>
<dbReference type="EnsemblPlants" id="AET2Gv20269400.5">
    <property type="protein sequence ID" value="AET2Gv20269400.5"/>
    <property type="gene ID" value="AET2Gv20269400"/>
</dbReference>